<keyword evidence="3" id="KW-1185">Reference proteome</keyword>
<dbReference type="Proteomes" id="UP000247973">
    <property type="component" value="Unassembled WGS sequence"/>
</dbReference>
<dbReference type="AlphaFoldDB" id="A0A2V3PIR1"/>
<feature type="signal peptide" evidence="1">
    <location>
        <begin position="1"/>
        <end position="20"/>
    </location>
</feature>
<feature type="chain" id="PRO_5016037347" description="Fimbrillin-like protein" evidence="1">
    <location>
        <begin position="21"/>
        <end position="387"/>
    </location>
</feature>
<dbReference type="EMBL" id="QICL01000043">
    <property type="protein sequence ID" value="PXV58844.1"/>
    <property type="molecule type" value="Genomic_DNA"/>
</dbReference>
<organism evidence="2 3">
    <name type="scientific">Dysgonomonas alginatilytica</name>
    <dbReference type="NCBI Taxonomy" id="1605892"/>
    <lineage>
        <taxon>Bacteria</taxon>
        <taxon>Pseudomonadati</taxon>
        <taxon>Bacteroidota</taxon>
        <taxon>Bacteroidia</taxon>
        <taxon>Bacteroidales</taxon>
        <taxon>Dysgonomonadaceae</taxon>
        <taxon>Dysgonomonas</taxon>
    </lineage>
</organism>
<proteinExistence type="predicted"/>
<sequence length="387" mass="41763">MNLKNILLCLMILASFEASAQVGINTESPDPSAILDIVSSNKGILIPRVELTSIDMNLDGLSGQAEGLLVYNTGSVLAKGYYYWNGSEWTNIETNSAISPKIDLLVCAEVRMEPQVFKAGVPFVGTIKMPYTGGNGGKYPAASNWVPSTGNTGLSIRLKAGRLEYGYGYLTYDITGTPRFSSPTAASFPITFLDKNCTITTGDAEDAVIKNRATVGRLQATNDNGASGFHRVITSPDGKYSVRVFVPNGVHLANADLQIRSNLAPLTIMWNGHVSYQGGTLGHSSNALRLPLANMWYGNTIYAGNYANSDTAIAVSTDANAAWGDPDVYYYAPEQRSYMWTSTDVNDKTVYTLSFMMGAPNPFVGANESEASKTKAYLQINQIRATE</sequence>
<reference evidence="2 3" key="1">
    <citation type="submission" date="2018-03" db="EMBL/GenBank/DDBJ databases">
        <title>Genomic Encyclopedia of Archaeal and Bacterial Type Strains, Phase II (KMG-II): from individual species to whole genera.</title>
        <authorList>
            <person name="Goeker M."/>
        </authorList>
    </citation>
    <scope>NUCLEOTIDE SEQUENCE [LARGE SCALE GENOMIC DNA]</scope>
    <source>
        <strain evidence="2 3">DSM 100214</strain>
    </source>
</reference>
<gene>
    <name evidence="2" type="ORF">CLV62_14324</name>
</gene>
<evidence type="ECO:0000256" key="1">
    <source>
        <dbReference type="SAM" id="SignalP"/>
    </source>
</evidence>
<evidence type="ECO:0000313" key="3">
    <source>
        <dbReference type="Proteomes" id="UP000247973"/>
    </source>
</evidence>
<dbReference type="OrthoDB" id="1240046at2"/>
<name>A0A2V3PIR1_9BACT</name>
<dbReference type="RefSeq" id="WP_146212807.1">
    <property type="nucleotide sequence ID" value="NZ_QICL01000043.1"/>
</dbReference>
<evidence type="ECO:0000313" key="2">
    <source>
        <dbReference type="EMBL" id="PXV58844.1"/>
    </source>
</evidence>
<protein>
    <recommendedName>
        <fullName evidence="4">Fimbrillin-like protein</fullName>
    </recommendedName>
</protein>
<accession>A0A2V3PIR1</accession>
<evidence type="ECO:0008006" key="4">
    <source>
        <dbReference type="Google" id="ProtNLM"/>
    </source>
</evidence>
<comment type="caution">
    <text evidence="2">The sequence shown here is derived from an EMBL/GenBank/DDBJ whole genome shotgun (WGS) entry which is preliminary data.</text>
</comment>
<keyword evidence="1" id="KW-0732">Signal</keyword>